<name>A9V8W7_MONBE</name>
<dbReference type="InParanoid" id="A9V8W7"/>
<feature type="region of interest" description="Disordered" evidence="4">
    <location>
        <begin position="25"/>
        <end position="46"/>
    </location>
</feature>
<dbReference type="GeneID" id="5894407"/>
<evidence type="ECO:0000313" key="7">
    <source>
        <dbReference type="Proteomes" id="UP000001357"/>
    </source>
</evidence>
<dbReference type="RefSeq" id="XP_001749225.1">
    <property type="nucleotide sequence ID" value="XM_001749173.1"/>
</dbReference>
<dbReference type="InterPro" id="IPR037432">
    <property type="entry name" value="Mut-7_DEDDy_dom"/>
</dbReference>
<dbReference type="SUPFAM" id="SSF53098">
    <property type="entry name" value="Ribonuclease H-like"/>
    <property type="match status" value="1"/>
</dbReference>
<dbReference type="SMART" id="SM00474">
    <property type="entry name" value="35EXOc"/>
    <property type="match status" value="1"/>
</dbReference>
<dbReference type="AlphaFoldDB" id="A9V8W7"/>
<protein>
    <recommendedName>
        <fullName evidence="5">3'-5' exonuclease domain-containing protein</fullName>
    </recommendedName>
</protein>
<keyword evidence="2" id="KW-0378">Hydrolase</keyword>
<dbReference type="eggNOG" id="KOG2207">
    <property type="taxonomic scope" value="Eukaryota"/>
</dbReference>
<proteinExistence type="predicted"/>
<evidence type="ECO:0000313" key="6">
    <source>
        <dbReference type="EMBL" id="EDQ86031.1"/>
    </source>
</evidence>
<evidence type="ECO:0000256" key="2">
    <source>
        <dbReference type="ARBA" id="ARBA00022801"/>
    </source>
</evidence>
<evidence type="ECO:0000256" key="3">
    <source>
        <dbReference type="ARBA" id="ARBA00022839"/>
    </source>
</evidence>
<dbReference type="InterPro" id="IPR002562">
    <property type="entry name" value="3'-5'_exonuclease_dom"/>
</dbReference>
<dbReference type="CDD" id="cd06146">
    <property type="entry name" value="mut-7_like_exo"/>
    <property type="match status" value="1"/>
</dbReference>
<dbReference type="EMBL" id="CH991569">
    <property type="protein sequence ID" value="EDQ86031.1"/>
    <property type="molecule type" value="Genomic_DNA"/>
</dbReference>
<reference evidence="6 7" key="1">
    <citation type="journal article" date="2008" name="Nature">
        <title>The genome of the choanoflagellate Monosiga brevicollis and the origin of metazoans.</title>
        <authorList>
            <consortium name="JGI Sequencing"/>
            <person name="King N."/>
            <person name="Westbrook M.J."/>
            <person name="Young S.L."/>
            <person name="Kuo A."/>
            <person name="Abedin M."/>
            <person name="Chapman J."/>
            <person name="Fairclough S."/>
            <person name="Hellsten U."/>
            <person name="Isogai Y."/>
            <person name="Letunic I."/>
            <person name="Marr M."/>
            <person name="Pincus D."/>
            <person name="Putnam N."/>
            <person name="Rokas A."/>
            <person name="Wright K.J."/>
            <person name="Zuzow R."/>
            <person name="Dirks W."/>
            <person name="Good M."/>
            <person name="Goodstein D."/>
            <person name="Lemons D."/>
            <person name="Li W."/>
            <person name="Lyons J.B."/>
            <person name="Morris A."/>
            <person name="Nichols S."/>
            <person name="Richter D.J."/>
            <person name="Salamov A."/>
            <person name="Bork P."/>
            <person name="Lim W.A."/>
            <person name="Manning G."/>
            <person name="Miller W.T."/>
            <person name="McGinnis W."/>
            <person name="Shapiro H."/>
            <person name="Tjian R."/>
            <person name="Grigoriev I.V."/>
            <person name="Rokhsar D."/>
        </authorList>
    </citation>
    <scope>NUCLEOTIDE SEQUENCE [LARGE SCALE GENOMIC DNA]</scope>
    <source>
        <strain evidence="7">MX1 / ATCC 50154</strain>
    </source>
</reference>
<dbReference type="InterPro" id="IPR052408">
    <property type="entry name" value="Exonuclease_MUT-7-like"/>
</dbReference>
<dbReference type="Pfam" id="PF01612">
    <property type="entry name" value="DNA_pol_A_exo1"/>
    <property type="match status" value="1"/>
</dbReference>
<gene>
    <name evidence="6" type="ORF">MONBRDRAFT_38582</name>
</gene>
<keyword evidence="7" id="KW-1185">Reference proteome</keyword>
<dbReference type="KEGG" id="mbr:MONBRDRAFT_38582"/>
<dbReference type="Proteomes" id="UP000001357">
    <property type="component" value="Unassembled WGS sequence"/>
</dbReference>
<organism evidence="6 7">
    <name type="scientific">Monosiga brevicollis</name>
    <name type="common">Choanoflagellate</name>
    <dbReference type="NCBI Taxonomy" id="81824"/>
    <lineage>
        <taxon>Eukaryota</taxon>
        <taxon>Choanoflagellata</taxon>
        <taxon>Craspedida</taxon>
        <taxon>Salpingoecidae</taxon>
        <taxon>Monosiga</taxon>
    </lineage>
</organism>
<dbReference type="GO" id="GO:0008408">
    <property type="term" value="F:3'-5' exonuclease activity"/>
    <property type="evidence" value="ECO:0000318"/>
    <property type="project" value="GO_Central"/>
</dbReference>
<dbReference type="InterPro" id="IPR036397">
    <property type="entry name" value="RNaseH_sf"/>
</dbReference>
<evidence type="ECO:0000259" key="5">
    <source>
        <dbReference type="SMART" id="SM00474"/>
    </source>
</evidence>
<accession>A9V8W7</accession>
<dbReference type="GO" id="GO:0003676">
    <property type="term" value="F:nucleic acid binding"/>
    <property type="evidence" value="ECO:0007669"/>
    <property type="project" value="InterPro"/>
</dbReference>
<dbReference type="PANTHER" id="PTHR47765:SF2">
    <property type="entry name" value="EXONUCLEASE MUT-7 HOMOLOG"/>
    <property type="match status" value="1"/>
</dbReference>
<sequence length="411" mass="45448">MSTPTEVEVMTRTAEETRAALQAAEQASAVCGEGDKSGQEHVKQSPEHLADAAAARLLNVLLFWYQPDRADLTSLTWHRDAPAVPQNLGKAFLVKDLRKFSSEALKLIKKFPRANVRNASFLVDNADNASFRYLLKEYRKSNDTALGIAELIWRMAKFLRSVQVTAKKSNVINPYEIPVEPYSSWRARQDTTHFLLPLDKEPIFVGTEEQAAAVLADVKADAAMQRPISFDCEWAGTVSLYDDTRLGIMQLATKSAVYVIDACAEPGVFDFCAFATRLLQLTPIIGFGVMSDRDQLKSAGVDGELVGQRVLDVMDTVAQLQQTIPVPPTYPDKWQGSSPRISLADLVQGLVGVSLAKHEQLADWERRPLRPESLHYAALDAYVLLQVLDILSKVQATGQWPNFQVVGPGHA</sequence>
<evidence type="ECO:0000256" key="1">
    <source>
        <dbReference type="ARBA" id="ARBA00022722"/>
    </source>
</evidence>
<dbReference type="InterPro" id="IPR012337">
    <property type="entry name" value="RNaseH-like_sf"/>
</dbReference>
<dbReference type="Gene3D" id="3.30.420.10">
    <property type="entry name" value="Ribonuclease H-like superfamily/Ribonuclease H"/>
    <property type="match status" value="1"/>
</dbReference>
<keyword evidence="3" id="KW-0269">Exonuclease</keyword>
<dbReference type="STRING" id="81824.A9V8W7"/>
<dbReference type="GO" id="GO:0006139">
    <property type="term" value="P:nucleobase-containing compound metabolic process"/>
    <property type="evidence" value="ECO:0007669"/>
    <property type="project" value="InterPro"/>
</dbReference>
<feature type="domain" description="3'-5' exonuclease" evidence="5">
    <location>
        <begin position="202"/>
        <end position="396"/>
    </location>
</feature>
<keyword evidence="1" id="KW-0540">Nuclease</keyword>
<evidence type="ECO:0000256" key="4">
    <source>
        <dbReference type="SAM" id="MobiDB-lite"/>
    </source>
</evidence>
<feature type="compositionally biased region" description="Basic and acidic residues" evidence="4">
    <location>
        <begin position="33"/>
        <end position="46"/>
    </location>
</feature>
<dbReference type="PANTHER" id="PTHR47765">
    <property type="entry name" value="3'-5' EXONUCLEASE DOMAIN-CONTAINING PROTEIN"/>
    <property type="match status" value="1"/>
</dbReference>